<dbReference type="AlphaFoldDB" id="A0A446CAA6"/>
<dbReference type="InterPro" id="IPR050862">
    <property type="entry name" value="RdRp_reductase_class-2"/>
</dbReference>
<dbReference type="InterPro" id="IPR013344">
    <property type="entry name" value="RNR_NrdJ/NrdZ"/>
</dbReference>
<keyword evidence="6 11" id="KW-0560">Oxidoreductase</keyword>
<dbReference type="EC" id="1.17.4.1" evidence="11"/>
<evidence type="ECO:0000313" key="14">
    <source>
        <dbReference type="EMBL" id="SSW64785.1"/>
    </source>
</evidence>
<reference evidence="14 15" key="1">
    <citation type="submission" date="2018-07" db="EMBL/GenBank/DDBJ databases">
        <authorList>
            <person name="Peeters C."/>
        </authorList>
    </citation>
    <scope>NUCLEOTIDE SEQUENCE [LARGE SCALE GENOMIC DNA]</scope>
    <source>
        <strain evidence="14 15">LMG 30378</strain>
    </source>
</reference>
<dbReference type="InterPro" id="IPR013509">
    <property type="entry name" value="RNR_lsu_N"/>
</dbReference>
<dbReference type="GO" id="GO:0009263">
    <property type="term" value="P:deoxyribonucleotide biosynthetic process"/>
    <property type="evidence" value="ECO:0007669"/>
    <property type="project" value="UniProtKB-KW"/>
</dbReference>
<evidence type="ECO:0000256" key="4">
    <source>
        <dbReference type="ARBA" id="ARBA00022634"/>
    </source>
</evidence>
<evidence type="ECO:0000256" key="10">
    <source>
        <dbReference type="ARBA" id="ARBA00047754"/>
    </source>
</evidence>
<proteinExistence type="inferred from homology"/>
<evidence type="ECO:0000256" key="7">
    <source>
        <dbReference type="ARBA" id="ARBA00023116"/>
    </source>
</evidence>
<dbReference type="Gene3D" id="3.20.70.20">
    <property type="match status" value="1"/>
</dbReference>
<comment type="catalytic activity">
    <reaction evidence="10 11">
        <text>a 2'-deoxyribonucleoside 5'-diphosphate + [thioredoxin]-disulfide + H2O = a ribonucleoside 5'-diphosphate + [thioredoxin]-dithiol</text>
        <dbReference type="Rhea" id="RHEA:23252"/>
        <dbReference type="Rhea" id="RHEA-COMP:10698"/>
        <dbReference type="Rhea" id="RHEA-COMP:10700"/>
        <dbReference type="ChEBI" id="CHEBI:15377"/>
        <dbReference type="ChEBI" id="CHEBI:29950"/>
        <dbReference type="ChEBI" id="CHEBI:50058"/>
        <dbReference type="ChEBI" id="CHEBI:57930"/>
        <dbReference type="ChEBI" id="CHEBI:73316"/>
        <dbReference type="EC" id="1.17.4.1"/>
    </reaction>
</comment>
<keyword evidence="3 11" id="KW-0846">Cobalamin</keyword>
<keyword evidence="9 11" id="KW-0170">Cobalt</keyword>
<accession>A0A446CAA6</accession>
<evidence type="ECO:0000256" key="11">
    <source>
        <dbReference type="RuleBase" id="RU364064"/>
    </source>
</evidence>
<dbReference type="EMBL" id="UFQC01000005">
    <property type="protein sequence ID" value="SSW64785.1"/>
    <property type="molecule type" value="Genomic_DNA"/>
</dbReference>
<name>A0A446CAA6_9BURK</name>
<dbReference type="Pfam" id="PF00317">
    <property type="entry name" value="Ribonuc_red_lgN"/>
    <property type="match status" value="1"/>
</dbReference>
<dbReference type="GO" id="GO:0004748">
    <property type="term" value="F:ribonucleoside-diphosphate reductase activity, thioredoxin disulfide as acceptor"/>
    <property type="evidence" value="ECO:0007669"/>
    <property type="project" value="UniProtKB-EC"/>
</dbReference>
<evidence type="ECO:0000256" key="8">
    <source>
        <dbReference type="ARBA" id="ARBA00023157"/>
    </source>
</evidence>
<evidence type="ECO:0000313" key="15">
    <source>
        <dbReference type="Proteomes" id="UP000289465"/>
    </source>
</evidence>
<evidence type="ECO:0000259" key="13">
    <source>
        <dbReference type="Pfam" id="PF02867"/>
    </source>
</evidence>
<dbReference type="RefSeq" id="WP_425265776.1">
    <property type="nucleotide sequence ID" value="NZ_UFQC01000005.1"/>
</dbReference>
<dbReference type="PANTHER" id="PTHR43371">
    <property type="entry name" value="VITAMIN B12-DEPENDENT RIBONUCLEOTIDE REDUCTASE"/>
    <property type="match status" value="1"/>
</dbReference>
<comment type="function">
    <text evidence="11">Catalyzes the reduction of ribonucleotides to deoxyribonucleotides. May function to provide a pool of deoxyribonucleotide precursors for DNA repair during oxygen limitation and/or for immediate growth after restoration of oxygen.</text>
</comment>
<feature type="domain" description="Ribonucleotide reductase large subunit C-terminal" evidence="13">
    <location>
        <begin position="80"/>
        <end position="568"/>
    </location>
</feature>
<protein>
    <recommendedName>
        <fullName evidence="11">Vitamin B12-dependent ribonucleotide reductase</fullName>
        <ecNumber evidence="11">1.17.4.1</ecNumber>
    </recommendedName>
</protein>
<organism evidence="14 15">
    <name type="scientific">Achromobacter veterisilvae</name>
    <dbReference type="NCBI Taxonomy" id="2069367"/>
    <lineage>
        <taxon>Bacteria</taxon>
        <taxon>Pseudomonadati</taxon>
        <taxon>Pseudomonadota</taxon>
        <taxon>Betaproteobacteria</taxon>
        <taxon>Burkholderiales</taxon>
        <taxon>Alcaligenaceae</taxon>
        <taxon>Achromobacter</taxon>
    </lineage>
</organism>
<evidence type="ECO:0000256" key="9">
    <source>
        <dbReference type="ARBA" id="ARBA00023285"/>
    </source>
</evidence>
<dbReference type="Proteomes" id="UP000289465">
    <property type="component" value="Unassembled WGS sequence"/>
</dbReference>
<dbReference type="Pfam" id="PF02867">
    <property type="entry name" value="Ribonuc_red_lgC"/>
    <property type="match status" value="1"/>
</dbReference>
<evidence type="ECO:0000259" key="12">
    <source>
        <dbReference type="Pfam" id="PF00317"/>
    </source>
</evidence>
<dbReference type="GO" id="GO:0005524">
    <property type="term" value="F:ATP binding"/>
    <property type="evidence" value="ECO:0007669"/>
    <property type="project" value="InterPro"/>
</dbReference>
<dbReference type="InterPro" id="IPR000788">
    <property type="entry name" value="RNR_lg_C"/>
</dbReference>
<gene>
    <name evidence="14" type="primary">nrdZ</name>
    <name evidence="14" type="ORF">AVE30378_01220</name>
</gene>
<dbReference type="PRINTS" id="PR01183">
    <property type="entry name" value="RIBORDTASEM1"/>
</dbReference>
<keyword evidence="7" id="KW-0215">Deoxyribonucleotide synthesis</keyword>
<evidence type="ECO:0000256" key="2">
    <source>
        <dbReference type="ARBA" id="ARBA00007405"/>
    </source>
</evidence>
<evidence type="ECO:0000256" key="1">
    <source>
        <dbReference type="ARBA" id="ARBA00001922"/>
    </source>
</evidence>
<keyword evidence="4 11" id="KW-0237">DNA synthesis</keyword>
<dbReference type="PANTHER" id="PTHR43371:SF1">
    <property type="entry name" value="RIBONUCLEOSIDE-DIPHOSPHATE REDUCTASE"/>
    <property type="match status" value="1"/>
</dbReference>
<evidence type="ECO:0000256" key="6">
    <source>
        <dbReference type="ARBA" id="ARBA00023002"/>
    </source>
</evidence>
<keyword evidence="8" id="KW-1015">Disulfide bond</keyword>
<dbReference type="CDD" id="cd02888">
    <property type="entry name" value="RNR_II_dimer"/>
    <property type="match status" value="1"/>
</dbReference>
<comment type="cofactor">
    <cofactor evidence="1 11">
        <name>adenosylcob(III)alamin</name>
        <dbReference type="ChEBI" id="CHEBI:18408"/>
    </cofactor>
</comment>
<comment type="similarity">
    <text evidence="2 11">Belongs to the ribonucleoside diphosphate reductase class-2 family.</text>
</comment>
<evidence type="ECO:0000256" key="5">
    <source>
        <dbReference type="ARBA" id="ARBA00022741"/>
    </source>
</evidence>
<evidence type="ECO:0000256" key="3">
    <source>
        <dbReference type="ARBA" id="ARBA00022628"/>
    </source>
</evidence>
<dbReference type="NCBIfam" id="TIGR02504">
    <property type="entry name" value="NrdJ_Z"/>
    <property type="match status" value="1"/>
</dbReference>
<dbReference type="GO" id="GO:0071897">
    <property type="term" value="P:DNA biosynthetic process"/>
    <property type="evidence" value="ECO:0007669"/>
    <property type="project" value="UniProtKB-KW"/>
</dbReference>
<dbReference type="GO" id="GO:0031419">
    <property type="term" value="F:cobalamin binding"/>
    <property type="evidence" value="ECO:0007669"/>
    <property type="project" value="UniProtKB-KW"/>
</dbReference>
<sequence>MRLTAQPICSQVLADRYAASGESLAAHVYARVARALAQAEPAGKRAEIARLFLRNMECGAIGAGRIMANAGTDARATMVNCFVQPVGGAHSALSFDEGLAQACATLAMGGGVGYDFSPLPPAAADAEAHRAAPPVCQAIDRYDQACTQLPWQGSRRGAQMAVLSCDHPDIVEFVRAKHGRKRWGTFNVSVAVTDAFLVAVERDAPWPLLHPAAPSPAAIAAGAARSEGGLWRYRVDSARAIWDEICRQALHSAEPGLLYLDTINRTNRLRALETIRATNPCGEQPLPEYGCCVLGPIDLGRLVKHPFGHAGAPEMDLTRLADLVRTQVRMLDNVIDLTRWPLPAQAKEARAKRRIGVGVTGLADMLAMMQLRYDSEAGRTAAQAAARCIRDNAYAASAALAAERGPFPLYRPDDYLAPGGACDSLPGEVRKAIAAHGLRNSHLVSYAPTGSVSLAFADNCSNGIEPAYGWTYRRRLRFRGEPPTEMTAENHAWRLWKRLHPGASALPGYFLEAAAIAPADHVAMLAALQPYVDASISKTVPVPTRWRVEDVQALFMQGWRTGLKGLTIFRPDPELDAVMSSAPELRPLDGPPAQDCRICG</sequence>
<feature type="domain" description="Ribonucleotide reductase large subunit N-terminal" evidence="12">
    <location>
        <begin position="10"/>
        <end position="73"/>
    </location>
</feature>
<dbReference type="SUPFAM" id="SSF51998">
    <property type="entry name" value="PFL-like glycyl radical enzymes"/>
    <property type="match status" value="1"/>
</dbReference>
<keyword evidence="5 11" id="KW-0547">Nucleotide-binding</keyword>